<comment type="miscellaneous">
    <text evidence="8">This enzyme catalyzes only one turnover and therefore is not strictly catalytic. According to one definition, an enzyme is a biocatalyst that acts repeatedly and over many reaction cycles.</text>
</comment>
<keyword evidence="2 8" id="KW-0963">Cytoplasm</keyword>
<keyword evidence="4 8" id="KW-0808">Transferase</keyword>
<dbReference type="InterPro" id="IPR014048">
    <property type="entry name" value="MethylDNA_cys_MeTrfase_DNA-bd"/>
</dbReference>
<accession>A0ABM7DBH0</accession>
<evidence type="ECO:0000256" key="8">
    <source>
        <dbReference type="HAMAP-Rule" id="MF_00772"/>
    </source>
</evidence>
<evidence type="ECO:0000256" key="2">
    <source>
        <dbReference type="ARBA" id="ARBA00022490"/>
    </source>
</evidence>
<keyword evidence="5 8" id="KW-0227">DNA damage</keyword>
<dbReference type="PROSITE" id="PS00374">
    <property type="entry name" value="MGMT"/>
    <property type="match status" value="1"/>
</dbReference>
<evidence type="ECO:0000313" key="11">
    <source>
        <dbReference type="Proteomes" id="UP000278437"/>
    </source>
</evidence>
<sequence>MTTKQTRLTFATPAPCVALCELHSPLGPLWLGASAAGLMHLVASPTLTAEQGACAGSIEAAQVHLHAACAQLGDYFAGNLDTFELTLAPKGTDFQRDVWRALAAIPFGETCSYSDIANRIARPKAVRAVGAANGANPIAIIVPCHRVIGKGGSLTGYAWGLEMKSSLLSLESRQLAF</sequence>
<evidence type="ECO:0000313" key="10">
    <source>
        <dbReference type="EMBL" id="AZQ11043.1"/>
    </source>
</evidence>
<gene>
    <name evidence="10" type="primary">ogt_2</name>
    <name evidence="10" type="ORF">STH12_01943</name>
</gene>
<evidence type="ECO:0000256" key="6">
    <source>
        <dbReference type="ARBA" id="ARBA00023204"/>
    </source>
</evidence>
<dbReference type="InterPro" id="IPR023546">
    <property type="entry name" value="MGMT"/>
</dbReference>
<feature type="active site" description="Nucleophile; methyl group acceptor" evidence="8">
    <location>
        <position position="144"/>
    </location>
</feature>
<evidence type="ECO:0000256" key="5">
    <source>
        <dbReference type="ARBA" id="ARBA00022763"/>
    </source>
</evidence>
<evidence type="ECO:0000256" key="4">
    <source>
        <dbReference type="ARBA" id="ARBA00022679"/>
    </source>
</evidence>
<dbReference type="NCBIfam" id="TIGR00589">
    <property type="entry name" value="ogt"/>
    <property type="match status" value="1"/>
</dbReference>
<keyword evidence="6 8" id="KW-0234">DNA repair</keyword>
<dbReference type="InterPro" id="IPR036388">
    <property type="entry name" value="WH-like_DNA-bd_sf"/>
</dbReference>
<dbReference type="PANTHER" id="PTHR10815:SF5">
    <property type="entry name" value="METHYLATED-DNA--PROTEIN-CYSTEINE METHYLTRANSFERASE"/>
    <property type="match status" value="1"/>
</dbReference>
<comment type="catalytic activity">
    <reaction evidence="7 8">
        <text>a 6-O-methyl-2'-deoxyguanosine in DNA + L-cysteinyl-[protein] = S-methyl-L-cysteinyl-[protein] + a 2'-deoxyguanosine in DNA</text>
        <dbReference type="Rhea" id="RHEA:24000"/>
        <dbReference type="Rhea" id="RHEA-COMP:10131"/>
        <dbReference type="Rhea" id="RHEA-COMP:10132"/>
        <dbReference type="Rhea" id="RHEA-COMP:11367"/>
        <dbReference type="Rhea" id="RHEA-COMP:11368"/>
        <dbReference type="ChEBI" id="CHEBI:29950"/>
        <dbReference type="ChEBI" id="CHEBI:82612"/>
        <dbReference type="ChEBI" id="CHEBI:85445"/>
        <dbReference type="ChEBI" id="CHEBI:85448"/>
        <dbReference type="EC" id="2.1.1.63"/>
    </reaction>
</comment>
<dbReference type="Proteomes" id="UP000278437">
    <property type="component" value="Chromosome"/>
</dbReference>
<organism evidence="10 11">
    <name type="scientific">Shewanella khirikhana</name>
    <dbReference type="NCBI Taxonomy" id="1965282"/>
    <lineage>
        <taxon>Bacteria</taxon>
        <taxon>Pseudomonadati</taxon>
        <taxon>Pseudomonadota</taxon>
        <taxon>Gammaproteobacteria</taxon>
        <taxon>Alteromonadales</taxon>
        <taxon>Shewanellaceae</taxon>
        <taxon>Shewanella</taxon>
    </lineage>
</organism>
<dbReference type="PANTHER" id="PTHR10815">
    <property type="entry name" value="METHYLATED-DNA--PROTEIN-CYSTEINE METHYLTRANSFERASE"/>
    <property type="match status" value="1"/>
</dbReference>
<dbReference type="InterPro" id="IPR036631">
    <property type="entry name" value="MGMT_N_sf"/>
</dbReference>
<comment type="similarity">
    <text evidence="8">Belongs to the MGMT family.</text>
</comment>
<dbReference type="SUPFAM" id="SSF53155">
    <property type="entry name" value="Methylated DNA-protein cysteine methyltransferase domain"/>
    <property type="match status" value="1"/>
</dbReference>
<dbReference type="HAMAP" id="MF_00772">
    <property type="entry name" value="OGT"/>
    <property type="match status" value="1"/>
</dbReference>
<keyword evidence="11" id="KW-1185">Reference proteome</keyword>
<dbReference type="SUPFAM" id="SSF46767">
    <property type="entry name" value="Methylated DNA-protein cysteine methyltransferase, C-terminal domain"/>
    <property type="match status" value="1"/>
</dbReference>
<evidence type="ECO:0000259" key="9">
    <source>
        <dbReference type="Pfam" id="PF01035"/>
    </source>
</evidence>
<comment type="subcellular location">
    <subcellularLocation>
        <location evidence="8">Cytoplasm</location>
    </subcellularLocation>
</comment>
<dbReference type="RefSeq" id="WP_126167353.1">
    <property type="nucleotide sequence ID" value="NZ_CP020373.1"/>
</dbReference>
<proteinExistence type="inferred from homology"/>
<reference evidence="11" key="1">
    <citation type="submission" date="2017-03" db="EMBL/GenBank/DDBJ databases">
        <title>Full genome sequence of a non-lethal Shewanella isolate that potentiates virulence of Vibio parahaemolyticus causing acute hepatopancreatic necrosis disease (AHPND) in shrimp.</title>
        <authorList>
            <person name="Prachumwat A."/>
            <person name="Sritunyalucksana K."/>
        </authorList>
    </citation>
    <scope>NUCLEOTIDE SEQUENCE [LARGE SCALE GENOMIC DNA]</scope>
    <source>
        <strain evidence="11">TH2012</strain>
    </source>
</reference>
<evidence type="ECO:0000256" key="3">
    <source>
        <dbReference type="ARBA" id="ARBA00022603"/>
    </source>
</evidence>
<dbReference type="Pfam" id="PF01035">
    <property type="entry name" value="DNA_binding_1"/>
    <property type="match status" value="1"/>
</dbReference>
<dbReference type="GO" id="GO:0032259">
    <property type="term" value="P:methylation"/>
    <property type="evidence" value="ECO:0007669"/>
    <property type="project" value="UniProtKB-KW"/>
</dbReference>
<name>A0ABM7DBH0_9GAMM</name>
<evidence type="ECO:0000256" key="1">
    <source>
        <dbReference type="ARBA" id="ARBA00001286"/>
    </source>
</evidence>
<protein>
    <recommendedName>
        <fullName evidence="8">Methylated-DNA--protein-cysteine methyltransferase</fullName>
        <ecNumber evidence="8">2.1.1.63</ecNumber>
    </recommendedName>
    <alternativeName>
        <fullName evidence="8">6-O-methylguanine-DNA methyltransferase</fullName>
        <shortName evidence="8">MGMT</shortName>
    </alternativeName>
    <alternativeName>
        <fullName evidence="8">O-6-methylguanine-DNA-alkyltransferase</fullName>
    </alternativeName>
</protein>
<dbReference type="Gene3D" id="3.30.160.70">
    <property type="entry name" value="Methylated DNA-protein cysteine methyltransferase domain"/>
    <property type="match status" value="1"/>
</dbReference>
<comment type="function">
    <text evidence="8">Involved in the cellular defense against the biological effects of O6-methylguanine (O6-MeG) and O4-methylthymine (O4-MeT) in DNA. Repairs the methylated nucleobase in DNA by stoichiometrically transferring the methyl group to a cysteine residue in the enzyme. This is a suicide reaction: the enzyme is irreversibly inactivated.</text>
</comment>
<evidence type="ECO:0000256" key="7">
    <source>
        <dbReference type="ARBA" id="ARBA00049348"/>
    </source>
</evidence>
<dbReference type="InterPro" id="IPR036217">
    <property type="entry name" value="MethylDNA_cys_MeTrfase_DNAb"/>
</dbReference>
<dbReference type="InterPro" id="IPR001497">
    <property type="entry name" value="MethylDNA_cys_MeTrfase_AS"/>
</dbReference>
<comment type="catalytic activity">
    <reaction evidence="1 8">
        <text>a 4-O-methyl-thymidine in DNA + L-cysteinyl-[protein] = a thymidine in DNA + S-methyl-L-cysteinyl-[protein]</text>
        <dbReference type="Rhea" id="RHEA:53428"/>
        <dbReference type="Rhea" id="RHEA-COMP:10131"/>
        <dbReference type="Rhea" id="RHEA-COMP:10132"/>
        <dbReference type="Rhea" id="RHEA-COMP:13555"/>
        <dbReference type="Rhea" id="RHEA-COMP:13556"/>
        <dbReference type="ChEBI" id="CHEBI:29950"/>
        <dbReference type="ChEBI" id="CHEBI:82612"/>
        <dbReference type="ChEBI" id="CHEBI:137386"/>
        <dbReference type="ChEBI" id="CHEBI:137387"/>
        <dbReference type="EC" id="2.1.1.63"/>
    </reaction>
</comment>
<dbReference type="EC" id="2.1.1.63" evidence="8"/>
<feature type="domain" description="Methylated-DNA-[protein]-cysteine S-methyltransferase DNA binding" evidence="9">
    <location>
        <begin position="93"/>
        <end position="172"/>
    </location>
</feature>
<dbReference type="EMBL" id="CP020373">
    <property type="protein sequence ID" value="AZQ11043.1"/>
    <property type="molecule type" value="Genomic_DNA"/>
</dbReference>
<dbReference type="Gene3D" id="1.10.10.10">
    <property type="entry name" value="Winged helix-like DNA-binding domain superfamily/Winged helix DNA-binding domain"/>
    <property type="match status" value="1"/>
</dbReference>
<dbReference type="GO" id="GO:0003908">
    <property type="term" value="F:methylated-DNA-[protein]-cysteine S-methyltransferase activity"/>
    <property type="evidence" value="ECO:0007669"/>
    <property type="project" value="UniProtKB-EC"/>
</dbReference>
<dbReference type="CDD" id="cd06445">
    <property type="entry name" value="ATase"/>
    <property type="match status" value="1"/>
</dbReference>
<keyword evidence="3 8" id="KW-0489">Methyltransferase</keyword>